<comment type="caution">
    <text evidence="2">The sequence shown here is derived from an EMBL/GenBank/DDBJ whole genome shotgun (WGS) entry which is preliminary data.</text>
</comment>
<name>A0A2G2Z9K0_CAPAN</name>
<reference evidence="2 3" key="2">
    <citation type="journal article" date="2017" name="Genome Biol.">
        <title>New reference genome sequences of hot pepper reveal the massive evolution of plant disease-resistance genes by retroduplication.</title>
        <authorList>
            <person name="Kim S."/>
            <person name="Park J."/>
            <person name="Yeom S.I."/>
            <person name="Kim Y.M."/>
            <person name="Seo E."/>
            <person name="Kim K.T."/>
            <person name="Kim M.S."/>
            <person name="Lee J.M."/>
            <person name="Cheong K."/>
            <person name="Shin H.S."/>
            <person name="Kim S.B."/>
            <person name="Han K."/>
            <person name="Lee J."/>
            <person name="Park M."/>
            <person name="Lee H.A."/>
            <person name="Lee H.Y."/>
            <person name="Lee Y."/>
            <person name="Oh S."/>
            <person name="Lee J.H."/>
            <person name="Choi E."/>
            <person name="Choi E."/>
            <person name="Lee S.E."/>
            <person name="Jeon J."/>
            <person name="Kim H."/>
            <person name="Choi G."/>
            <person name="Song H."/>
            <person name="Lee J."/>
            <person name="Lee S.C."/>
            <person name="Kwon J.K."/>
            <person name="Lee H.Y."/>
            <person name="Koo N."/>
            <person name="Hong Y."/>
            <person name="Kim R.W."/>
            <person name="Kang W.H."/>
            <person name="Huh J.H."/>
            <person name="Kang B.C."/>
            <person name="Yang T.J."/>
            <person name="Lee Y.H."/>
            <person name="Bennetzen J.L."/>
            <person name="Choi D."/>
        </authorList>
    </citation>
    <scope>NUCLEOTIDE SEQUENCE [LARGE SCALE GENOMIC DNA]</scope>
    <source>
        <strain evidence="3">cv. CM334</strain>
    </source>
</reference>
<protein>
    <submittedName>
        <fullName evidence="2">Uncharacterized protein</fullName>
    </submittedName>
</protein>
<keyword evidence="3" id="KW-1185">Reference proteome</keyword>
<reference evidence="2 3" key="1">
    <citation type="journal article" date="2014" name="Nat. Genet.">
        <title>Genome sequence of the hot pepper provides insights into the evolution of pungency in Capsicum species.</title>
        <authorList>
            <person name="Kim S."/>
            <person name="Park M."/>
            <person name="Yeom S.I."/>
            <person name="Kim Y.M."/>
            <person name="Lee J.M."/>
            <person name="Lee H.A."/>
            <person name="Seo E."/>
            <person name="Choi J."/>
            <person name="Cheong K."/>
            <person name="Kim K.T."/>
            <person name="Jung K."/>
            <person name="Lee G.W."/>
            <person name="Oh S.K."/>
            <person name="Bae C."/>
            <person name="Kim S.B."/>
            <person name="Lee H.Y."/>
            <person name="Kim S.Y."/>
            <person name="Kim M.S."/>
            <person name="Kang B.C."/>
            <person name="Jo Y.D."/>
            <person name="Yang H.B."/>
            <person name="Jeong H.J."/>
            <person name="Kang W.H."/>
            <person name="Kwon J.K."/>
            <person name="Shin C."/>
            <person name="Lim J.Y."/>
            <person name="Park J.H."/>
            <person name="Huh J.H."/>
            <person name="Kim J.S."/>
            <person name="Kim B.D."/>
            <person name="Cohen O."/>
            <person name="Paran I."/>
            <person name="Suh M.C."/>
            <person name="Lee S.B."/>
            <person name="Kim Y.K."/>
            <person name="Shin Y."/>
            <person name="Noh S.J."/>
            <person name="Park J."/>
            <person name="Seo Y.S."/>
            <person name="Kwon S.Y."/>
            <person name="Kim H.A."/>
            <person name="Park J.M."/>
            <person name="Kim H.J."/>
            <person name="Choi S.B."/>
            <person name="Bosland P.W."/>
            <person name="Reeves G."/>
            <person name="Jo S.H."/>
            <person name="Lee B.W."/>
            <person name="Cho H.T."/>
            <person name="Choi H.S."/>
            <person name="Lee M.S."/>
            <person name="Yu Y."/>
            <person name="Do Choi Y."/>
            <person name="Park B.S."/>
            <person name="van Deynze A."/>
            <person name="Ashrafi H."/>
            <person name="Hill T."/>
            <person name="Kim W.T."/>
            <person name="Pai H.S."/>
            <person name="Ahn H.K."/>
            <person name="Yeam I."/>
            <person name="Giovannoni J.J."/>
            <person name="Rose J.K."/>
            <person name="Sorensen I."/>
            <person name="Lee S.J."/>
            <person name="Kim R.W."/>
            <person name="Choi I.Y."/>
            <person name="Choi B.S."/>
            <person name="Lim J.S."/>
            <person name="Lee Y.H."/>
            <person name="Choi D."/>
        </authorList>
    </citation>
    <scope>NUCLEOTIDE SEQUENCE [LARGE SCALE GENOMIC DNA]</scope>
    <source>
        <strain evidence="3">cv. CM334</strain>
    </source>
</reference>
<dbReference type="AlphaFoldDB" id="A0A2G2Z9K0"/>
<sequence length="91" mass="10359">METLYRSGAFRRPNDRSKLVITTMMGMVFGYFISISSPYVSLTKISLPSNHISSLAFGDDHCRPSTERFFAENLVTLQNVSYLVSRQNIVF</sequence>
<dbReference type="STRING" id="4072.A0A2G2Z9K0"/>
<gene>
    <name evidence="2" type="ORF">T459_16734</name>
</gene>
<accession>A0A2G2Z9K0</accession>
<evidence type="ECO:0000313" key="2">
    <source>
        <dbReference type="EMBL" id="PHT78682.1"/>
    </source>
</evidence>
<feature type="transmembrane region" description="Helical" evidence="1">
    <location>
        <begin position="20"/>
        <end position="40"/>
    </location>
</feature>
<keyword evidence="1" id="KW-1133">Transmembrane helix</keyword>
<evidence type="ECO:0000256" key="1">
    <source>
        <dbReference type="SAM" id="Phobius"/>
    </source>
</evidence>
<proteinExistence type="predicted"/>
<keyword evidence="1" id="KW-0472">Membrane</keyword>
<dbReference type="EMBL" id="AYRZ02000006">
    <property type="protein sequence ID" value="PHT78682.1"/>
    <property type="molecule type" value="Genomic_DNA"/>
</dbReference>
<dbReference type="Gramene" id="PHT78682">
    <property type="protein sequence ID" value="PHT78682"/>
    <property type="gene ID" value="T459_16734"/>
</dbReference>
<dbReference type="Proteomes" id="UP000222542">
    <property type="component" value="Unassembled WGS sequence"/>
</dbReference>
<keyword evidence="1" id="KW-0812">Transmembrane</keyword>
<evidence type="ECO:0000313" key="3">
    <source>
        <dbReference type="Proteomes" id="UP000222542"/>
    </source>
</evidence>
<organism evidence="2 3">
    <name type="scientific">Capsicum annuum</name>
    <name type="common">Capsicum pepper</name>
    <dbReference type="NCBI Taxonomy" id="4072"/>
    <lineage>
        <taxon>Eukaryota</taxon>
        <taxon>Viridiplantae</taxon>
        <taxon>Streptophyta</taxon>
        <taxon>Embryophyta</taxon>
        <taxon>Tracheophyta</taxon>
        <taxon>Spermatophyta</taxon>
        <taxon>Magnoliopsida</taxon>
        <taxon>eudicotyledons</taxon>
        <taxon>Gunneridae</taxon>
        <taxon>Pentapetalae</taxon>
        <taxon>asterids</taxon>
        <taxon>lamiids</taxon>
        <taxon>Solanales</taxon>
        <taxon>Solanaceae</taxon>
        <taxon>Solanoideae</taxon>
        <taxon>Capsiceae</taxon>
        <taxon>Capsicum</taxon>
    </lineage>
</organism>